<name>A0A2I0VVW2_9ASPA</name>
<protein>
    <submittedName>
        <fullName evidence="1">Uncharacterized protein</fullName>
    </submittedName>
</protein>
<dbReference type="EMBL" id="KZ503185">
    <property type="protein sequence ID" value="PKU67548.1"/>
    <property type="molecule type" value="Genomic_DNA"/>
</dbReference>
<reference evidence="1 2" key="1">
    <citation type="journal article" date="2016" name="Sci. Rep.">
        <title>The Dendrobium catenatum Lindl. genome sequence provides insights into polysaccharide synthase, floral development and adaptive evolution.</title>
        <authorList>
            <person name="Zhang G.Q."/>
            <person name="Xu Q."/>
            <person name="Bian C."/>
            <person name="Tsai W.C."/>
            <person name="Yeh C.M."/>
            <person name="Liu K.W."/>
            <person name="Yoshida K."/>
            <person name="Zhang L.S."/>
            <person name="Chang S.B."/>
            <person name="Chen F."/>
            <person name="Shi Y."/>
            <person name="Su Y.Y."/>
            <person name="Zhang Y.Q."/>
            <person name="Chen L.J."/>
            <person name="Yin Y."/>
            <person name="Lin M."/>
            <person name="Huang H."/>
            <person name="Deng H."/>
            <person name="Wang Z.W."/>
            <person name="Zhu S.L."/>
            <person name="Zhao X."/>
            <person name="Deng C."/>
            <person name="Niu S.C."/>
            <person name="Huang J."/>
            <person name="Wang M."/>
            <person name="Liu G.H."/>
            <person name="Yang H.J."/>
            <person name="Xiao X.J."/>
            <person name="Hsiao Y.Y."/>
            <person name="Wu W.L."/>
            <person name="Chen Y.Y."/>
            <person name="Mitsuda N."/>
            <person name="Ohme-Takagi M."/>
            <person name="Luo Y.B."/>
            <person name="Van de Peer Y."/>
            <person name="Liu Z.J."/>
        </authorList>
    </citation>
    <scope>NUCLEOTIDE SEQUENCE [LARGE SCALE GENOMIC DNA]</scope>
    <source>
        <tissue evidence="1">The whole plant</tissue>
    </source>
</reference>
<dbReference type="Proteomes" id="UP000233837">
    <property type="component" value="Unassembled WGS sequence"/>
</dbReference>
<evidence type="ECO:0000313" key="2">
    <source>
        <dbReference type="Proteomes" id="UP000233837"/>
    </source>
</evidence>
<sequence length="132" mass="14594">MSSSGSLMSKPFDEVYALIEEMTLNNFQWSSKKVNPKKVASVHELDDLSILATQLVSISKKLDNMGVSSSKSILVHIEESMFGSGSDPNESRVESLNAINNRPNNLLSNAYSLGWLNYPNLNWSKNQNGSNI</sequence>
<reference evidence="1 2" key="2">
    <citation type="journal article" date="2017" name="Nature">
        <title>The Apostasia genome and the evolution of orchids.</title>
        <authorList>
            <person name="Zhang G.Q."/>
            <person name="Liu K.W."/>
            <person name="Li Z."/>
            <person name="Lohaus R."/>
            <person name="Hsiao Y.Y."/>
            <person name="Niu S.C."/>
            <person name="Wang J.Y."/>
            <person name="Lin Y.C."/>
            <person name="Xu Q."/>
            <person name="Chen L.J."/>
            <person name="Yoshida K."/>
            <person name="Fujiwara S."/>
            <person name="Wang Z.W."/>
            <person name="Zhang Y.Q."/>
            <person name="Mitsuda N."/>
            <person name="Wang M."/>
            <person name="Liu G.H."/>
            <person name="Pecoraro L."/>
            <person name="Huang H.X."/>
            <person name="Xiao X.J."/>
            <person name="Lin M."/>
            <person name="Wu X.Y."/>
            <person name="Wu W.L."/>
            <person name="Chen Y.Y."/>
            <person name="Chang S.B."/>
            <person name="Sakamoto S."/>
            <person name="Ohme-Takagi M."/>
            <person name="Yagi M."/>
            <person name="Zeng S.J."/>
            <person name="Shen C.Y."/>
            <person name="Yeh C.M."/>
            <person name="Luo Y.B."/>
            <person name="Tsai W.C."/>
            <person name="Van de Peer Y."/>
            <person name="Liu Z.J."/>
        </authorList>
    </citation>
    <scope>NUCLEOTIDE SEQUENCE [LARGE SCALE GENOMIC DNA]</scope>
    <source>
        <tissue evidence="1">The whole plant</tissue>
    </source>
</reference>
<organism evidence="1 2">
    <name type="scientific">Dendrobium catenatum</name>
    <dbReference type="NCBI Taxonomy" id="906689"/>
    <lineage>
        <taxon>Eukaryota</taxon>
        <taxon>Viridiplantae</taxon>
        <taxon>Streptophyta</taxon>
        <taxon>Embryophyta</taxon>
        <taxon>Tracheophyta</taxon>
        <taxon>Spermatophyta</taxon>
        <taxon>Magnoliopsida</taxon>
        <taxon>Liliopsida</taxon>
        <taxon>Asparagales</taxon>
        <taxon>Orchidaceae</taxon>
        <taxon>Epidendroideae</taxon>
        <taxon>Malaxideae</taxon>
        <taxon>Dendrobiinae</taxon>
        <taxon>Dendrobium</taxon>
    </lineage>
</organism>
<evidence type="ECO:0000313" key="1">
    <source>
        <dbReference type="EMBL" id="PKU67548.1"/>
    </source>
</evidence>
<proteinExistence type="predicted"/>
<accession>A0A2I0VVW2</accession>
<gene>
    <name evidence="1" type="ORF">MA16_Dca023279</name>
</gene>
<keyword evidence="2" id="KW-1185">Reference proteome</keyword>
<dbReference type="AlphaFoldDB" id="A0A2I0VVW2"/>